<dbReference type="EMBL" id="FNPB01000001">
    <property type="protein sequence ID" value="SDX57264.1"/>
    <property type="molecule type" value="Genomic_DNA"/>
</dbReference>
<proteinExistence type="predicted"/>
<dbReference type="InterPro" id="IPR027417">
    <property type="entry name" value="P-loop_NTPase"/>
</dbReference>
<comment type="catalytic activity">
    <reaction evidence="12">
        <text>Ni(2+)(out) + ATP + H2O = Ni(2+)(in) + ADP + phosphate + H(+)</text>
        <dbReference type="Rhea" id="RHEA:15557"/>
        <dbReference type="ChEBI" id="CHEBI:15377"/>
        <dbReference type="ChEBI" id="CHEBI:15378"/>
        <dbReference type="ChEBI" id="CHEBI:30616"/>
        <dbReference type="ChEBI" id="CHEBI:43474"/>
        <dbReference type="ChEBI" id="CHEBI:49786"/>
        <dbReference type="ChEBI" id="CHEBI:456216"/>
        <dbReference type="EC" id="7.2.2.11"/>
    </reaction>
    <physiologicalReaction direction="left-to-right" evidence="12">
        <dbReference type="Rhea" id="RHEA:15558"/>
    </physiologicalReaction>
</comment>
<evidence type="ECO:0000259" key="14">
    <source>
        <dbReference type="PROSITE" id="PS50893"/>
    </source>
</evidence>
<keyword evidence="2" id="KW-0813">Transport</keyword>
<feature type="region of interest" description="Disordered" evidence="13">
    <location>
        <begin position="278"/>
        <end position="373"/>
    </location>
</feature>
<dbReference type="Pfam" id="PF08352">
    <property type="entry name" value="oligo_HPY"/>
    <property type="match status" value="1"/>
</dbReference>
<keyword evidence="4" id="KW-0547">Nucleotide-binding</keyword>
<evidence type="ECO:0000256" key="11">
    <source>
        <dbReference type="ARBA" id="ARBA00044143"/>
    </source>
</evidence>
<evidence type="ECO:0000256" key="7">
    <source>
        <dbReference type="ARBA" id="ARBA00023065"/>
    </source>
</evidence>
<dbReference type="GO" id="GO:0015833">
    <property type="term" value="P:peptide transport"/>
    <property type="evidence" value="ECO:0007669"/>
    <property type="project" value="InterPro"/>
</dbReference>
<protein>
    <recommendedName>
        <fullName evidence="11">Nickel import system ATP-binding protein NikD</fullName>
        <ecNumber evidence="10">7.2.2.11</ecNumber>
    </recommendedName>
</protein>
<keyword evidence="6" id="KW-1278">Translocase</keyword>
<evidence type="ECO:0000256" key="5">
    <source>
        <dbReference type="ARBA" id="ARBA00022840"/>
    </source>
</evidence>
<evidence type="ECO:0000256" key="9">
    <source>
        <dbReference type="ARBA" id="ARBA00038669"/>
    </source>
</evidence>
<dbReference type="InterPro" id="IPR003439">
    <property type="entry name" value="ABC_transporter-like_ATP-bd"/>
</dbReference>
<comment type="subcellular location">
    <subcellularLocation>
        <location evidence="1">Cell membrane</location>
        <topology evidence="1">Peripheral membrane protein</topology>
    </subcellularLocation>
</comment>
<evidence type="ECO:0000256" key="8">
    <source>
        <dbReference type="ARBA" id="ARBA00023136"/>
    </source>
</evidence>
<dbReference type="PANTHER" id="PTHR43297:SF13">
    <property type="entry name" value="NICKEL ABC TRANSPORTER, ATP-BINDING PROTEIN"/>
    <property type="match status" value="1"/>
</dbReference>
<reference evidence="16" key="1">
    <citation type="submission" date="2016-10" db="EMBL/GenBank/DDBJ databases">
        <authorList>
            <person name="Varghese N."/>
            <person name="Submissions S."/>
        </authorList>
    </citation>
    <scope>NUCLEOTIDE SEQUENCE [LARGE SCALE GENOMIC DNA]</scope>
    <source>
        <strain evidence="16">CGMCC 1.10118</strain>
    </source>
</reference>
<evidence type="ECO:0000256" key="4">
    <source>
        <dbReference type="ARBA" id="ARBA00022741"/>
    </source>
</evidence>
<dbReference type="InterPro" id="IPR017871">
    <property type="entry name" value="ABC_transporter-like_CS"/>
</dbReference>
<dbReference type="GO" id="GO:0005886">
    <property type="term" value="C:plasma membrane"/>
    <property type="evidence" value="ECO:0007669"/>
    <property type="project" value="UniProtKB-SubCell"/>
</dbReference>
<dbReference type="PROSITE" id="PS00211">
    <property type="entry name" value="ABC_TRANSPORTER_1"/>
    <property type="match status" value="1"/>
</dbReference>
<dbReference type="Proteomes" id="UP000199170">
    <property type="component" value="Unassembled WGS sequence"/>
</dbReference>
<name>A0A1H3CUP5_9EURY</name>
<gene>
    <name evidence="15" type="ORF">SAMN04487946_101183</name>
</gene>
<dbReference type="GO" id="GO:0015413">
    <property type="term" value="F:ABC-type nickel transporter activity"/>
    <property type="evidence" value="ECO:0007669"/>
    <property type="project" value="UniProtKB-EC"/>
</dbReference>
<dbReference type="FunFam" id="3.40.50.300:FF:000016">
    <property type="entry name" value="Oligopeptide ABC transporter ATP-binding component"/>
    <property type="match status" value="1"/>
</dbReference>
<sequence length="373" mass="39465">MTDPPAAPRDSLLHVEDLRTRFHTDAGTVTAVDGISFDLDDGETVCLVGESGSGKTVAAESLTRLIDDPPGEIVSGTVRFDGRDLATASEAELRAVRGDRIAHVFQNPQRALNPVYSVGWQLLEAIQLHDDVSKADARARAIDLLDRVGIPDPATRIDDYPHELSGGMQQRVAIAMALAGEPDLLVADEPTTALDVTIQSQVLRLLESIQSASGLGLLLVTHDLGVVAEVADRVVVMYDGTVMERGSVHDVFERPSHPYTRALLDAIPGRDVDLTPTAARDVADRDPSSATDSTTGCRFRSRCPHAVDACREGDQPPLHPTPDATTSAPDGARAHVAACVHFGPDGDPDVVVDSAKSADSGASADESAGGDRR</sequence>
<dbReference type="Gene3D" id="3.40.50.300">
    <property type="entry name" value="P-loop containing nucleotide triphosphate hydrolases"/>
    <property type="match status" value="1"/>
</dbReference>
<evidence type="ECO:0000313" key="16">
    <source>
        <dbReference type="Proteomes" id="UP000199170"/>
    </source>
</evidence>
<evidence type="ECO:0000256" key="1">
    <source>
        <dbReference type="ARBA" id="ARBA00004202"/>
    </source>
</evidence>
<dbReference type="InterPro" id="IPR003593">
    <property type="entry name" value="AAA+_ATPase"/>
</dbReference>
<dbReference type="SMART" id="SM00382">
    <property type="entry name" value="AAA"/>
    <property type="match status" value="1"/>
</dbReference>
<dbReference type="InterPro" id="IPR050388">
    <property type="entry name" value="ABC_Ni/Peptide_Import"/>
</dbReference>
<dbReference type="CDD" id="cd03257">
    <property type="entry name" value="ABC_NikE_OppD_transporters"/>
    <property type="match status" value="1"/>
</dbReference>
<dbReference type="InterPro" id="IPR013563">
    <property type="entry name" value="Oligopep_ABC_C"/>
</dbReference>
<dbReference type="GO" id="GO:0005524">
    <property type="term" value="F:ATP binding"/>
    <property type="evidence" value="ECO:0007669"/>
    <property type="project" value="UniProtKB-KW"/>
</dbReference>
<keyword evidence="8" id="KW-0472">Membrane</keyword>
<keyword evidence="7" id="KW-0406">Ion transport</keyword>
<comment type="subunit">
    <text evidence="9">The complex is composed of two ATP-binding proteins (NikD and NikE), two transmembrane proteins (NikB and NikC) and a solute-binding protein (NikA).</text>
</comment>
<accession>A0A1H3CUP5</accession>
<evidence type="ECO:0000313" key="15">
    <source>
        <dbReference type="EMBL" id="SDX57264.1"/>
    </source>
</evidence>
<dbReference type="PANTHER" id="PTHR43297">
    <property type="entry name" value="OLIGOPEPTIDE TRANSPORT ATP-BINDING PROTEIN APPD"/>
    <property type="match status" value="1"/>
</dbReference>
<evidence type="ECO:0000256" key="10">
    <source>
        <dbReference type="ARBA" id="ARBA00039098"/>
    </source>
</evidence>
<dbReference type="RefSeq" id="WP_089764106.1">
    <property type="nucleotide sequence ID" value="NZ_FNPB01000001.1"/>
</dbReference>
<dbReference type="NCBIfam" id="TIGR01727">
    <property type="entry name" value="oligo_HPY"/>
    <property type="match status" value="1"/>
</dbReference>
<dbReference type="Pfam" id="PF00005">
    <property type="entry name" value="ABC_tran"/>
    <property type="match status" value="1"/>
</dbReference>
<evidence type="ECO:0000256" key="13">
    <source>
        <dbReference type="SAM" id="MobiDB-lite"/>
    </source>
</evidence>
<keyword evidence="3" id="KW-1003">Cell membrane</keyword>
<dbReference type="GO" id="GO:0016887">
    <property type="term" value="F:ATP hydrolysis activity"/>
    <property type="evidence" value="ECO:0007669"/>
    <property type="project" value="InterPro"/>
</dbReference>
<organism evidence="15 16">
    <name type="scientific">Halobellus clavatus</name>
    <dbReference type="NCBI Taxonomy" id="660517"/>
    <lineage>
        <taxon>Archaea</taxon>
        <taxon>Methanobacteriati</taxon>
        <taxon>Methanobacteriota</taxon>
        <taxon>Stenosarchaea group</taxon>
        <taxon>Halobacteria</taxon>
        <taxon>Halobacteriales</taxon>
        <taxon>Haloferacaceae</taxon>
        <taxon>Halobellus</taxon>
    </lineage>
</organism>
<keyword evidence="16" id="KW-1185">Reference proteome</keyword>
<dbReference type="PROSITE" id="PS50893">
    <property type="entry name" value="ABC_TRANSPORTER_2"/>
    <property type="match status" value="1"/>
</dbReference>
<dbReference type="SUPFAM" id="SSF52540">
    <property type="entry name" value="P-loop containing nucleoside triphosphate hydrolases"/>
    <property type="match status" value="1"/>
</dbReference>
<dbReference type="OrthoDB" id="18209at2157"/>
<dbReference type="STRING" id="660517.SAMN04487946_101183"/>
<evidence type="ECO:0000256" key="2">
    <source>
        <dbReference type="ARBA" id="ARBA00022448"/>
    </source>
</evidence>
<keyword evidence="5 15" id="KW-0067">ATP-binding</keyword>
<evidence type="ECO:0000256" key="6">
    <source>
        <dbReference type="ARBA" id="ARBA00022967"/>
    </source>
</evidence>
<feature type="compositionally biased region" description="Low complexity" evidence="13">
    <location>
        <begin position="343"/>
        <end position="367"/>
    </location>
</feature>
<dbReference type="AlphaFoldDB" id="A0A1H3CUP5"/>
<feature type="domain" description="ABC transporter" evidence="14">
    <location>
        <begin position="13"/>
        <end position="264"/>
    </location>
</feature>
<evidence type="ECO:0000256" key="12">
    <source>
        <dbReference type="ARBA" id="ARBA00048610"/>
    </source>
</evidence>
<evidence type="ECO:0000256" key="3">
    <source>
        <dbReference type="ARBA" id="ARBA00022475"/>
    </source>
</evidence>
<dbReference type="EC" id="7.2.2.11" evidence="10"/>